<evidence type="ECO:0000313" key="1">
    <source>
        <dbReference type="EMBL" id="RCS59717.1"/>
    </source>
</evidence>
<keyword evidence="2" id="KW-1185">Reference proteome</keyword>
<comment type="caution">
    <text evidence="1">The sequence shown here is derived from an EMBL/GenBank/DDBJ whole genome shotgun (WGS) entry which is preliminary data.</text>
</comment>
<proteinExistence type="predicted"/>
<sequence>MLDYWNDFPPVHIQARRIAVSIGAYGKDGAGALTPKFILNEKTEVDVAGQMQALMSILPTTQGRPDDPDLDFLDAL</sequence>
<dbReference type="AlphaFoldDB" id="A0A368L7X7"/>
<organism evidence="1 2">
    <name type="scientific">Parvibium lacunae</name>
    <dbReference type="NCBI Taxonomy" id="1888893"/>
    <lineage>
        <taxon>Bacteria</taxon>
        <taxon>Pseudomonadati</taxon>
        <taxon>Pseudomonadota</taxon>
        <taxon>Betaproteobacteria</taxon>
        <taxon>Burkholderiales</taxon>
        <taxon>Alcaligenaceae</taxon>
        <taxon>Parvibium</taxon>
    </lineage>
</organism>
<accession>A0A368L7X7</accession>
<protein>
    <submittedName>
        <fullName evidence="1">Uncharacterized protein</fullName>
    </submittedName>
</protein>
<name>A0A368L7X7_9BURK</name>
<evidence type="ECO:0000313" key="2">
    <source>
        <dbReference type="Proteomes" id="UP000252357"/>
    </source>
</evidence>
<dbReference type="EMBL" id="QPGB01000001">
    <property type="protein sequence ID" value="RCS59717.1"/>
    <property type="molecule type" value="Genomic_DNA"/>
</dbReference>
<dbReference type="Proteomes" id="UP000252357">
    <property type="component" value="Unassembled WGS sequence"/>
</dbReference>
<gene>
    <name evidence="1" type="ORF">DU000_03140</name>
</gene>
<reference evidence="1 2" key="1">
    <citation type="journal article" date="2018" name="Int. J. Syst. Evol. Microbiol.">
        <title>Parvibium lacunae gen. nov., sp. nov., a new member of the family Alcaligenaceae isolated from a freshwater pond.</title>
        <authorList>
            <person name="Chen W.M."/>
            <person name="Xie P.B."/>
            <person name="Hsu M.Y."/>
            <person name="Sheu S.Y."/>
        </authorList>
    </citation>
    <scope>NUCLEOTIDE SEQUENCE [LARGE SCALE GENOMIC DNA]</scope>
    <source>
        <strain evidence="1 2">KMB9</strain>
    </source>
</reference>